<evidence type="ECO:0000313" key="1">
    <source>
        <dbReference type="EMBL" id="ORV88528.1"/>
    </source>
</evidence>
<protein>
    <submittedName>
        <fullName evidence="1">Uncharacterized protein</fullName>
    </submittedName>
</protein>
<gene>
    <name evidence="1" type="ORF">AWC08_22320</name>
</gene>
<evidence type="ECO:0000313" key="2">
    <source>
        <dbReference type="Proteomes" id="UP000193928"/>
    </source>
</evidence>
<organism evidence="1 2">
    <name type="scientific">Mycobacterium gordonae</name>
    <dbReference type="NCBI Taxonomy" id="1778"/>
    <lineage>
        <taxon>Bacteria</taxon>
        <taxon>Bacillati</taxon>
        <taxon>Actinomycetota</taxon>
        <taxon>Actinomycetes</taxon>
        <taxon>Mycobacteriales</taxon>
        <taxon>Mycobacteriaceae</taxon>
        <taxon>Mycobacterium</taxon>
    </lineage>
</organism>
<dbReference type="RefSeq" id="WP_069435595.1">
    <property type="nucleotide sequence ID" value="NZ_JACKSU010000009.1"/>
</dbReference>
<dbReference type="EMBL" id="LQOY01000071">
    <property type="protein sequence ID" value="ORV88528.1"/>
    <property type="molecule type" value="Genomic_DNA"/>
</dbReference>
<comment type="caution">
    <text evidence="1">The sequence shown here is derived from an EMBL/GenBank/DDBJ whole genome shotgun (WGS) entry which is preliminary data.</text>
</comment>
<reference evidence="1 2" key="1">
    <citation type="submission" date="2016-01" db="EMBL/GenBank/DDBJ databases">
        <title>The new phylogeny of the genus Mycobacterium.</title>
        <authorList>
            <person name="Tarcisio F."/>
            <person name="Conor M."/>
            <person name="Antonella G."/>
            <person name="Elisabetta G."/>
            <person name="Giulia F.S."/>
            <person name="Sara T."/>
            <person name="Anna F."/>
            <person name="Clotilde B."/>
            <person name="Roberto B."/>
            <person name="Veronica D.S."/>
            <person name="Fabio R."/>
            <person name="Monica P."/>
            <person name="Olivier J."/>
            <person name="Enrico T."/>
            <person name="Nicola S."/>
        </authorList>
    </citation>
    <scope>NUCLEOTIDE SEQUENCE [LARGE SCALE GENOMIC DNA]</scope>
    <source>
        <strain evidence="1 2">DSM 44160</strain>
    </source>
</reference>
<name>A0A1X1WPQ6_MYCGO</name>
<sequence length="84" mass="9567">MTEQHTLNALIANASTAVEDLRVGHLIIWDDKVYRVERNVWSRGPAWHEVTLANTDGTIEVNWYADERRTTIYAVSPRFPGGLT</sequence>
<proteinExistence type="predicted"/>
<keyword evidence="2" id="KW-1185">Reference proteome</keyword>
<dbReference type="Proteomes" id="UP000193928">
    <property type="component" value="Unassembled WGS sequence"/>
</dbReference>
<accession>A0A1X1WPQ6</accession>
<dbReference type="AlphaFoldDB" id="A0A1X1WPQ6"/>